<evidence type="ECO:0000313" key="1">
    <source>
        <dbReference type="EMBL" id="KAJ8991566.1"/>
    </source>
</evidence>
<name>A0AAN6ETX2_EXODE</name>
<sequence>MRSKNASPAFAIWFAIPTGKEREATNLSNPLYLVNMSCGRGGAPWVAEMQLAIAVEEKRVCSSIAPCGIRVCPVDKVQEFQKKERYTWVAVQIHDNTRAYRVDQHKSQNLHRGTIDLPQIAGHDALRLEKCRLCGGVRCWLPVREMGFLDISGVRHWPNFEAGDIATHQPSHPLPANDDDSQSVHLPINRQICIAGTQEVGKYLTR</sequence>
<protein>
    <submittedName>
        <fullName evidence="1">Uncharacterized protein</fullName>
    </submittedName>
</protein>
<dbReference type="EMBL" id="JAJGCB010000008">
    <property type="protein sequence ID" value="KAJ8991566.1"/>
    <property type="molecule type" value="Genomic_DNA"/>
</dbReference>
<proteinExistence type="predicted"/>
<organism evidence="1 2">
    <name type="scientific">Exophiala dermatitidis</name>
    <name type="common">Black yeast-like fungus</name>
    <name type="synonym">Wangiella dermatitidis</name>
    <dbReference type="NCBI Taxonomy" id="5970"/>
    <lineage>
        <taxon>Eukaryota</taxon>
        <taxon>Fungi</taxon>
        <taxon>Dikarya</taxon>
        <taxon>Ascomycota</taxon>
        <taxon>Pezizomycotina</taxon>
        <taxon>Eurotiomycetes</taxon>
        <taxon>Chaetothyriomycetidae</taxon>
        <taxon>Chaetothyriales</taxon>
        <taxon>Herpotrichiellaceae</taxon>
        <taxon>Exophiala</taxon>
    </lineage>
</organism>
<evidence type="ECO:0000313" key="2">
    <source>
        <dbReference type="Proteomes" id="UP001161757"/>
    </source>
</evidence>
<reference evidence="1" key="1">
    <citation type="submission" date="2023-01" db="EMBL/GenBank/DDBJ databases">
        <title>Exophiala dermititidis isolated from Cystic Fibrosis Patient.</title>
        <authorList>
            <person name="Kurbessoian T."/>
            <person name="Crocker A."/>
            <person name="Murante D."/>
            <person name="Hogan D.A."/>
            <person name="Stajich J.E."/>
        </authorList>
    </citation>
    <scope>NUCLEOTIDE SEQUENCE</scope>
    <source>
        <strain evidence="1">Ex8</strain>
    </source>
</reference>
<comment type="caution">
    <text evidence="1">The sequence shown here is derived from an EMBL/GenBank/DDBJ whole genome shotgun (WGS) entry which is preliminary data.</text>
</comment>
<gene>
    <name evidence="1" type="ORF">HRR80_004896</name>
</gene>
<accession>A0AAN6ETX2</accession>
<dbReference type="Proteomes" id="UP001161757">
    <property type="component" value="Unassembled WGS sequence"/>
</dbReference>
<dbReference type="AlphaFoldDB" id="A0AAN6ETX2"/>